<evidence type="ECO:0000256" key="3">
    <source>
        <dbReference type="PROSITE-ProRule" id="PRU00221"/>
    </source>
</evidence>
<evidence type="ECO:0000313" key="5">
    <source>
        <dbReference type="EMBL" id="CAK0785722.1"/>
    </source>
</evidence>
<organism evidence="5 6">
    <name type="scientific">Coccomyxa viridis</name>
    <dbReference type="NCBI Taxonomy" id="1274662"/>
    <lineage>
        <taxon>Eukaryota</taxon>
        <taxon>Viridiplantae</taxon>
        <taxon>Chlorophyta</taxon>
        <taxon>core chlorophytes</taxon>
        <taxon>Trebouxiophyceae</taxon>
        <taxon>Trebouxiophyceae incertae sedis</taxon>
        <taxon>Coccomyxaceae</taxon>
        <taxon>Coccomyxa</taxon>
    </lineage>
</organism>
<feature type="region of interest" description="Disordered" evidence="4">
    <location>
        <begin position="638"/>
        <end position="670"/>
    </location>
</feature>
<feature type="compositionally biased region" description="Low complexity" evidence="4">
    <location>
        <begin position="456"/>
        <end position="467"/>
    </location>
</feature>
<dbReference type="SMART" id="SM00320">
    <property type="entry name" value="WD40"/>
    <property type="match status" value="4"/>
</dbReference>
<dbReference type="PROSITE" id="PS50294">
    <property type="entry name" value="WD_REPEATS_REGION"/>
    <property type="match status" value="1"/>
</dbReference>
<dbReference type="InterPro" id="IPR036322">
    <property type="entry name" value="WD40_repeat_dom_sf"/>
</dbReference>
<dbReference type="GO" id="GO:0080008">
    <property type="term" value="C:Cul4-RING E3 ubiquitin ligase complex"/>
    <property type="evidence" value="ECO:0007669"/>
    <property type="project" value="TreeGrafter"/>
</dbReference>
<sequence>MSSWQGGSGNMSVVLLLRQRETLSGGSRAVRAAASFEGGDARKALGNFAEEDFLRRCSASYCDLNPPPRSTIATAFSPDGRYLASTHGDHTVKIICHRTGQCLKVLSGHRRTPWVVRFHPMQPHIVASGSLDYEVRVWNVETGKCLVCFNFGRPIASLAFHAAGCFLAVASGHKMYMWEYNKEGAQPMVVLKTRRSLRAVHFQPHGTPLLLTAEVNDGNAPSALPLPISADLEEPALLPNAGQGHAARGQLPPFGPAPPSNLTPSLAQGGQPYSAAQQILGITSRAAGADARSVHSQPQSDTSIMTPRAPVHARMQQADHSLAGLPSFQEMAAGLAGHNADPRAAFHGHAGRDLEEASQLPGQYGVPFAGWAWLPGQARRQPGGLVGGAAPGPGMAAAAGEAVDWQRHGVSTLDLRSRPPRQRDFAHSRGRERAGATGFCRSGSSAARGPQPPAGQPWQGRPAGQAPEHGGGVSSSALHESALRSEAGPSASSARAQSMNVAPMAPSLSPIPGALPAWQMARFPGSPGAPPDLAFYQQQQQQPAGGFPRRWPAQLGGSPSGLPGHAPAGGPLLHGAMPPAMPFADHPMWRSMLPQSNGMPMLQPPPAAQANPVAGRFGLTWPSPSGWTEFRPFHMFRSGQRIRDAHRRQRDGRRRGEGPAPQRPVGEMPEDLVEHFDSRWLGTGEYEASLASDSLDYTRGPAFHPRGMHTALPPSMVPVGWEYPAHLLQPGTIRAGEPARAAFSAADTAGPSQPGQAQQDAAAVRASAAAANVISNEQPCRVKLRIWRYSPSEDVPGTSGALKGKGKEKASSSKHHQSGGAQRADSSAQPAAPQPAQAAQGAQLLTALPDMHTPETSTRPAGSGGSGPDHTMQPAGSTAADDRGAAGNTAAVTAEAMTPEPPAVPAPGAHHRIQRSSSSVLPATQQQPLQPQRQERPGLEPSMLDGLPDLVGMAGQLQAMSEGEEGHVSTGEVEPVQAAEPMQTSQQLPNAAVDHESTSSWRPAMGSTEEGPPAESSAGVPAAVPEAMDISATAVPEQESSLLSQALGGQHGTEAGAAGPPDGEDGAVRRAAAHQPQRASRHAHPKPLEVAALTISDAVLCSEMGVHFSPCGRLLAACVACQGPMAKGMFPAQGRQSVAYEVRIYSISGGSFGEVVWAKRIRAAHCLTSLQFSPTSEHILLAYGRRHVSLLRSLVADVESSVVPYHTIVEVYRVAPGMPLMRVLPSAADEVNAALFHPFKGGGIAYGTKEGRLRVLRHAASAGRGLPGRAVEGESSARSLADELIEADQLAAAQVASSDED</sequence>
<dbReference type="PANTHER" id="PTHR22874">
    <property type="entry name" value="ACTIVATING MOLECULE IN BECN1-REGULATED AUTOPHAGY PROTEIN 1"/>
    <property type="match status" value="1"/>
</dbReference>
<feature type="compositionally biased region" description="Basic and acidic residues" evidence="4">
    <location>
        <begin position="415"/>
        <end position="434"/>
    </location>
</feature>
<feature type="compositionally biased region" description="Polar residues" evidence="4">
    <location>
        <begin position="915"/>
        <end position="924"/>
    </location>
</feature>
<dbReference type="SUPFAM" id="SSF50978">
    <property type="entry name" value="WD40 repeat-like"/>
    <property type="match status" value="1"/>
</dbReference>
<feature type="region of interest" description="Disordered" evidence="4">
    <location>
        <begin position="410"/>
        <end position="497"/>
    </location>
</feature>
<dbReference type="InterPro" id="IPR001680">
    <property type="entry name" value="WD40_rpt"/>
</dbReference>
<feature type="region of interest" description="Disordered" evidence="4">
    <location>
        <begin position="980"/>
        <end position="1021"/>
    </location>
</feature>
<reference evidence="5 6" key="1">
    <citation type="submission" date="2023-10" db="EMBL/GenBank/DDBJ databases">
        <authorList>
            <person name="Maclean D."/>
            <person name="Macfadyen A."/>
        </authorList>
    </citation>
    <scope>NUCLEOTIDE SEQUENCE [LARGE SCALE GENOMIC DNA]</scope>
</reference>
<feature type="compositionally biased region" description="Low complexity" evidence="4">
    <location>
        <begin position="552"/>
        <end position="573"/>
    </location>
</feature>
<dbReference type="EMBL" id="CAUYUE010000013">
    <property type="protein sequence ID" value="CAK0785722.1"/>
    <property type="molecule type" value="Genomic_DNA"/>
</dbReference>
<dbReference type="InterPro" id="IPR019775">
    <property type="entry name" value="WD40_repeat_CS"/>
</dbReference>
<protein>
    <submittedName>
        <fullName evidence="5">Uncharacterized protein</fullName>
    </submittedName>
</protein>
<feature type="region of interest" description="Disordered" evidence="4">
    <location>
        <begin position="1048"/>
        <end position="1085"/>
    </location>
</feature>
<keyword evidence="6" id="KW-1185">Reference proteome</keyword>
<dbReference type="PROSITE" id="PS50082">
    <property type="entry name" value="WD_REPEATS_2"/>
    <property type="match status" value="1"/>
</dbReference>
<dbReference type="SUPFAM" id="SSF82171">
    <property type="entry name" value="DPP6 N-terminal domain-like"/>
    <property type="match status" value="1"/>
</dbReference>
<dbReference type="GO" id="GO:0000423">
    <property type="term" value="P:mitophagy"/>
    <property type="evidence" value="ECO:0007669"/>
    <property type="project" value="TreeGrafter"/>
</dbReference>
<accession>A0AAV1IGA2</accession>
<feature type="compositionally biased region" description="Basic residues" evidence="4">
    <location>
        <begin position="644"/>
        <end position="653"/>
    </location>
</feature>
<feature type="region of interest" description="Disordered" evidence="4">
    <location>
        <begin position="791"/>
        <end position="949"/>
    </location>
</feature>
<dbReference type="PROSITE" id="PS00678">
    <property type="entry name" value="WD_REPEATS_1"/>
    <property type="match status" value="1"/>
</dbReference>
<evidence type="ECO:0000313" key="6">
    <source>
        <dbReference type="Proteomes" id="UP001314263"/>
    </source>
</evidence>
<proteinExistence type="predicted"/>
<dbReference type="PANTHER" id="PTHR22874:SF1">
    <property type="entry name" value="ACTIVATING MOLECULE IN BECN1-REGULATED AUTOPHAGY PROTEIN 1"/>
    <property type="match status" value="1"/>
</dbReference>
<feature type="compositionally biased region" description="Low complexity" evidence="4">
    <location>
        <begin position="828"/>
        <end position="849"/>
    </location>
</feature>
<dbReference type="Pfam" id="PF00400">
    <property type="entry name" value="WD40"/>
    <property type="match status" value="2"/>
</dbReference>
<dbReference type="GO" id="GO:0000045">
    <property type="term" value="P:autophagosome assembly"/>
    <property type="evidence" value="ECO:0007669"/>
    <property type="project" value="TreeGrafter"/>
</dbReference>
<comment type="caution">
    <text evidence="5">The sequence shown here is derived from an EMBL/GenBank/DDBJ whole genome shotgun (WGS) entry which is preliminary data.</text>
</comment>
<feature type="region of interest" description="Disordered" evidence="4">
    <location>
        <begin position="739"/>
        <end position="761"/>
    </location>
</feature>
<evidence type="ECO:0000256" key="4">
    <source>
        <dbReference type="SAM" id="MobiDB-lite"/>
    </source>
</evidence>
<dbReference type="Gene3D" id="2.130.10.10">
    <property type="entry name" value="YVTN repeat-like/Quinoprotein amine dehydrogenase"/>
    <property type="match status" value="1"/>
</dbReference>
<gene>
    <name evidence="5" type="ORF">CVIRNUC_008933</name>
</gene>
<feature type="compositionally biased region" description="Low complexity" evidence="4">
    <location>
        <begin position="885"/>
        <end position="896"/>
    </location>
</feature>
<feature type="region of interest" description="Disordered" evidence="4">
    <location>
        <begin position="538"/>
        <end position="573"/>
    </location>
</feature>
<keyword evidence="2" id="KW-0677">Repeat</keyword>
<dbReference type="InterPro" id="IPR015943">
    <property type="entry name" value="WD40/YVTN_repeat-like_dom_sf"/>
</dbReference>
<dbReference type="Proteomes" id="UP001314263">
    <property type="component" value="Unassembled WGS sequence"/>
</dbReference>
<name>A0AAV1IGA2_9CHLO</name>
<evidence type="ECO:0000256" key="1">
    <source>
        <dbReference type="ARBA" id="ARBA00022574"/>
    </source>
</evidence>
<keyword evidence="1 3" id="KW-0853">WD repeat</keyword>
<feature type="region of interest" description="Disordered" evidence="4">
    <location>
        <begin position="239"/>
        <end position="270"/>
    </location>
</feature>
<feature type="repeat" description="WD" evidence="3">
    <location>
        <begin position="106"/>
        <end position="148"/>
    </location>
</feature>
<dbReference type="GO" id="GO:1990756">
    <property type="term" value="F:ubiquitin-like ligase-substrate adaptor activity"/>
    <property type="evidence" value="ECO:0007669"/>
    <property type="project" value="TreeGrafter"/>
</dbReference>
<evidence type="ECO:0000256" key="2">
    <source>
        <dbReference type="ARBA" id="ARBA00022737"/>
    </source>
</evidence>
<dbReference type="InterPro" id="IPR052596">
    <property type="entry name" value="AMBRA1_autophagy"/>
</dbReference>